<dbReference type="GO" id="GO:0000470">
    <property type="term" value="P:maturation of LSU-rRNA"/>
    <property type="evidence" value="ECO:0007669"/>
    <property type="project" value="TreeGrafter"/>
</dbReference>
<evidence type="ECO:0000313" key="4">
    <source>
        <dbReference type="EMBL" id="KAF2593714.1"/>
    </source>
</evidence>
<evidence type="ECO:0000256" key="2">
    <source>
        <dbReference type="ARBA" id="ARBA00023242"/>
    </source>
</evidence>
<reference evidence="4" key="1">
    <citation type="submission" date="2019-12" db="EMBL/GenBank/DDBJ databases">
        <title>Genome sequencing and annotation of Brassica cretica.</title>
        <authorList>
            <person name="Studholme D.J."/>
            <person name="Sarris P.F."/>
        </authorList>
    </citation>
    <scope>NUCLEOTIDE SEQUENCE</scope>
    <source>
        <strain evidence="4">PFS-102/07</strain>
        <tissue evidence="4">Leaf</tissue>
    </source>
</reference>
<comment type="caution">
    <text evidence="4">The sequence shown here is derived from an EMBL/GenBank/DDBJ whole genome shotgun (WGS) entry which is preliminary data.</text>
</comment>
<dbReference type="PANTHER" id="PTHR23405">
    <property type="entry name" value="MAINTENANCE OF KILLER 16 MAK16 PROTEIN-RELATED"/>
    <property type="match status" value="1"/>
</dbReference>
<feature type="region of interest" description="Disordered" evidence="3">
    <location>
        <begin position="644"/>
        <end position="752"/>
    </location>
</feature>
<proteinExistence type="predicted"/>
<feature type="compositionally biased region" description="Acidic residues" evidence="3">
    <location>
        <begin position="687"/>
        <end position="705"/>
    </location>
</feature>
<dbReference type="GO" id="GO:0005730">
    <property type="term" value="C:nucleolus"/>
    <property type="evidence" value="ECO:0007669"/>
    <property type="project" value="TreeGrafter"/>
</dbReference>
<dbReference type="InterPro" id="IPR006958">
    <property type="entry name" value="Mak16"/>
</dbReference>
<dbReference type="PANTHER" id="PTHR23405:SF11">
    <property type="entry name" value="PROTEIN MAK16 HOMOLOG"/>
    <property type="match status" value="1"/>
</dbReference>
<feature type="compositionally biased region" description="Polar residues" evidence="3">
    <location>
        <begin position="453"/>
        <end position="462"/>
    </location>
</feature>
<accession>A0A8S9KG31</accession>
<comment type="subcellular location">
    <subcellularLocation>
        <location evidence="1">Nucleus</location>
    </subcellularLocation>
</comment>
<name>A0A8S9KG31_BRACR</name>
<sequence>MDELEETRGMTGYVRLNPPVTKLEDNNENYVFLLEEAIHVVTCENIAEEEESPATMIDLFEKVPWKIDGDKISYLRSDRRHQLYGIVRSCVKLLFVDKRKTTKPNSPELEFKHELEFAHLIRRLGRILKKLEEWSKQMLKQEQNKQRKRLKLQGLAMLIETMREKTKTTHQHLGCGKFLLLATTIWATVLLGWKKQRVKKQYCLWKGTRFRGELMKGSKAKKDYRKVSQGKSNSLYFLLHTKRGFTIQSSWRMKGYKLVKCFCVLVDELLDGNGGGRQRYDEALLQKLELTTLIGEDTKVRLVRDKILKLLHKYLGKRAKSTVEYGIKFSLGSIELKKLLMEWEKHKAGEKYKKKHTARNKVSFSEKYVVNLVNLMRKQFLTSGKRAKFRQKVMSNGLGCLEMLSPPRMTGKKASSKSLCGFVFLLHILENQIMESASPPGDAEHNGPKAVHGNSNKRSSGHNWCKLKQQGQHKILLSRKRVKLRREPGTEKLCVKRDKCVELFFESLSSTGQKKNTERVCQEKLIEPLYLEMNIEYEMTEKQKLETWSKEVSRMKKIMRKCLDIWKAVCCFNLEDKVDFNGGGNDTYEGMRWHSREQRTWFLSTDQAIETELLERLKKGIYGDIYNYPELEWNKVLDEEKKLAEGVEEEEEEEEPEIEYVEGYEELEEEEDMEDFSGFPSKMSNFNDDEHDSADEEEDDDDGEEQVVIHKKGKRDSRKSDDLGKSKKKKKRVVVEMEQEDGDVIRTLKTAS</sequence>
<dbReference type="GO" id="GO:0000460">
    <property type="term" value="P:maturation of 5.8S rRNA"/>
    <property type="evidence" value="ECO:0007669"/>
    <property type="project" value="TreeGrafter"/>
</dbReference>
<dbReference type="AlphaFoldDB" id="A0A8S9KG31"/>
<organism evidence="4">
    <name type="scientific">Brassica cretica</name>
    <name type="common">Mustard</name>
    <dbReference type="NCBI Taxonomy" id="69181"/>
    <lineage>
        <taxon>Eukaryota</taxon>
        <taxon>Viridiplantae</taxon>
        <taxon>Streptophyta</taxon>
        <taxon>Embryophyta</taxon>
        <taxon>Tracheophyta</taxon>
        <taxon>Spermatophyta</taxon>
        <taxon>Magnoliopsida</taxon>
        <taxon>eudicotyledons</taxon>
        <taxon>Gunneridae</taxon>
        <taxon>Pentapetalae</taxon>
        <taxon>rosids</taxon>
        <taxon>malvids</taxon>
        <taxon>Brassicales</taxon>
        <taxon>Brassicaceae</taxon>
        <taxon>Brassiceae</taxon>
        <taxon>Brassica</taxon>
    </lineage>
</organism>
<keyword evidence="2" id="KW-0539">Nucleus</keyword>
<gene>
    <name evidence="4" type="ORF">F2Q70_00044742</name>
</gene>
<evidence type="ECO:0000256" key="3">
    <source>
        <dbReference type="SAM" id="MobiDB-lite"/>
    </source>
</evidence>
<feature type="region of interest" description="Disordered" evidence="3">
    <location>
        <begin position="436"/>
        <end position="463"/>
    </location>
</feature>
<dbReference type="GO" id="GO:0030687">
    <property type="term" value="C:preribosome, large subunit precursor"/>
    <property type="evidence" value="ECO:0007669"/>
    <property type="project" value="TreeGrafter"/>
</dbReference>
<dbReference type="EMBL" id="QGKY02000164">
    <property type="protein sequence ID" value="KAF2593714.1"/>
    <property type="molecule type" value="Genomic_DNA"/>
</dbReference>
<dbReference type="Pfam" id="PF04874">
    <property type="entry name" value="Mak16"/>
    <property type="match status" value="1"/>
</dbReference>
<evidence type="ECO:0000256" key="1">
    <source>
        <dbReference type="ARBA" id="ARBA00004123"/>
    </source>
</evidence>
<protein>
    <submittedName>
        <fullName evidence="4">Uncharacterized protein</fullName>
    </submittedName>
</protein>
<feature type="compositionally biased region" description="Acidic residues" evidence="3">
    <location>
        <begin position="646"/>
        <end position="675"/>
    </location>
</feature>